<sequence length="509" mass="57569">MLEKLDLDEKSSAAEEEEEIPDSDSVPQLEIEKAFQQKFYVQCEEAVSLQKNYVLHLDKSGNSLVVGLSNSQIQVFDLTSNSLSKIHVHDFKSDDGICGVRFLHKDPQIFVTGQTSGSIAIHDRREGKVIASLEDITSGSRKPFTAFDVNANDRVICAGTEQILHDVFLLFFDVRQRKLLGGYWESHEDDITSIDFHPRDPNILATGSTDGLINVFDIAKPTEEDAMDYSLNTEKTVQKINWHSQEKGGDLLTCIMDSHDFHIYETKESTLVNDFSREKITERIFRTSPEHCSTIGCHSDSSGGIFLMAGIDFHPRDPNILATGSTDGLINVFDIAKPTEEDAMDYSLNTEKTVQKINWHSQEKGGDLLTCIMDSHDFHIYETKESTLVNDFSREKITERIFRTSPEHCSTIGCHSDSSGGIFLMAGSNFQNGKCLRMLQYRDQDLHPYADFLENDQIIRSYVYDQAEDFFITGGENGIISLWGHQETKAEEKSHGVKRRKIHQTVKPY</sequence>
<dbReference type="EMBL" id="AJWK01021981">
    <property type="status" value="NOT_ANNOTATED_CDS"/>
    <property type="molecule type" value="Genomic_DNA"/>
</dbReference>
<evidence type="ECO:0000256" key="1">
    <source>
        <dbReference type="ARBA" id="ARBA00021125"/>
    </source>
</evidence>
<evidence type="ECO:0000256" key="5">
    <source>
        <dbReference type="SAM" id="MobiDB-lite"/>
    </source>
</evidence>
<dbReference type="SUPFAM" id="SSF101908">
    <property type="entry name" value="Putative isomerase YbhE"/>
    <property type="match status" value="1"/>
</dbReference>
<feature type="region of interest" description="Disordered" evidence="5">
    <location>
        <begin position="1"/>
        <end position="25"/>
    </location>
</feature>
<dbReference type="AlphaFoldDB" id="A0A1B0EZ63"/>
<dbReference type="EnsemblMetazoa" id="LLOJ006649-RA">
    <property type="protein sequence ID" value="LLOJ006649-PA"/>
    <property type="gene ID" value="LLOJ006649"/>
</dbReference>
<evidence type="ECO:0000256" key="3">
    <source>
        <dbReference type="ARBA" id="ARBA00022737"/>
    </source>
</evidence>
<keyword evidence="3" id="KW-0677">Repeat</keyword>
<dbReference type="EMBL" id="GITU01012144">
    <property type="protein sequence ID" value="MBC1180847.1"/>
    <property type="molecule type" value="Transcribed_RNA"/>
</dbReference>
<dbReference type="PANTHER" id="PTHR22889:SF0">
    <property type="entry name" value="WD REPEAT-CONTAINING PROTEIN 89"/>
    <property type="match status" value="1"/>
</dbReference>
<organism evidence="7 8">
    <name type="scientific">Lutzomyia longipalpis</name>
    <name type="common">Sand fly</name>
    <dbReference type="NCBI Taxonomy" id="7200"/>
    <lineage>
        <taxon>Eukaryota</taxon>
        <taxon>Metazoa</taxon>
        <taxon>Ecdysozoa</taxon>
        <taxon>Arthropoda</taxon>
        <taxon>Hexapoda</taxon>
        <taxon>Insecta</taxon>
        <taxon>Pterygota</taxon>
        <taxon>Neoptera</taxon>
        <taxon>Endopterygota</taxon>
        <taxon>Diptera</taxon>
        <taxon>Nematocera</taxon>
        <taxon>Psychodoidea</taxon>
        <taxon>Psychodidae</taxon>
        <taxon>Lutzomyia</taxon>
        <taxon>Lutzomyia</taxon>
    </lineage>
</organism>
<dbReference type="InterPro" id="IPR001680">
    <property type="entry name" value="WD40_rpt"/>
</dbReference>
<name>A0A1B0EZ63_LUTLO</name>
<keyword evidence="2 4" id="KW-0853">WD repeat</keyword>
<proteinExistence type="predicted"/>
<accession>A0A1B0EZ63</accession>
<feature type="compositionally biased region" description="Basic and acidic residues" evidence="5">
    <location>
        <begin position="1"/>
        <end position="13"/>
    </location>
</feature>
<reference evidence="7" key="3">
    <citation type="submission" date="2020-05" db="UniProtKB">
        <authorList>
            <consortium name="EnsemblMetazoa"/>
        </authorList>
    </citation>
    <scope>IDENTIFICATION</scope>
    <source>
        <strain evidence="7">Jacobina</strain>
    </source>
</reference>
<dbReference type="EMBL" id="AJWK01021979">
    <property type="status" value="NOT_ANNOTATED_CDS"/>
    <property type="molecule type" value="Genomic_DNA"/>
</dbReference>
<keyword evidence="8" id="KW-1185">Reference proteome</keyword>
<dbReference type="PROSITE" id="PS50082">
    <property type="entry name" value="WD_REPEATS_2"/>
    <property type="match status" value="1"/>
</dbReference>
<dbReference type="Proteomes" id="UP000092461">
    <property type="component" value="Unassembled WGS sequence"/>
</dbReference>
<dbReference type="PROSITE" id="PS50294">
    <property type="entry name" value="WD_REPEATS_REGION"/>
    <property type="match status" value="1"/>
</dbReference>
<dbReference type="Pfam" id="PF00400">
    <property type="entry name" value="WD40"/>
    <property type="match status" value="2"/>
</dbReference>
<dbReference type="PANTHER" id="PTHR22889">
    <property type="entry name" value="WD REPEAT-CONTAINING PROTEIN 89"/>
    <property type="match status" value="1"/>
</dbReference>
<dbReference type="InterPro" id="IPR039328">
    <property type="entry name" value="WDR89"/>
</dbReference>
<protein>
    <recommendedName>
        <fullName evidence="1">WD repeat-containing protein 89</fullName>
    </recommendedName>
</protein>
<reference evidence="8" key="1">
    <citation type="submission" date="2012-05" db="EMBL/GenBank/DDBJ databases">
        <title>Whole Genome Assembly of Lutzomyia longipalpis.</title>
        <authorList>
            <person name="Richards S."/>
            <person name="Qu C."/>
            <person name="Dillon R."/>
            <person name="Worley K."/>
            <person name="Scherer S."/>
            <person name="Batterton M."/>
            <person name="Taylor A."/>
            <person name="Hawes A."/>
            <person name="Hernandez B."/>
            <person name="Kovar C."/>
            <person name="Mandapat C."/>
            <person name="Pham C."/>
            <person name="Qu C."/>
            <person name="Jing C."/>
            <person name="Bess C."/>
            <person name="Bandaranaike D."/>
            <person name="Ngo D."/>
            <person name="Ongeri F."/>
            <person name="Arias F."/>
            <person name="Lara F."/>
            <person name="Weissenberger G."/>
            <person name="Kamau G."/>
            <person name="Han H."/>
            <person name="Shen H."/>
            <person name="Dinh H."/>
            <person name="Khalil I."/>
            <person name="Jones J."/>
            <person name="Shafer J."/>
            <person name="Jayaseelan J."/>
            <person name="Quiroz J."/>
            <person name="Blankenburg K."/>
            <person name="Nguyen L."/>
            <person name="Jackson L."/>
            <person name="Francisco L."/>
            <person name="Tang L.-Y."/>
            <person name="Pu L.-L."/>
            <person name="Perales L."/>
            <person name="Lorensuhewa L."/>
            <person name="Munidasa M."/>
            <person name="Coyle M."/>
            <person name="Taylor M."/>
            <person name="Puazo M."/>
            <person name="Firestine M."/>
            <person name="Scheel M."/>
            <person name="Javaid M."/>
            <person name="Wang M."/>
            <person name="Li M."/>
            <person name="Tabassum N."/>
            <person name="Saada N."/>
            <person name="Osuji N."/>
            <person name="Aqrawi P."/>
            <person name="Fu Q."/>
            <person name="Thornton R."/>
            <person name="Raj R."/>
            <person name="Goodspeed R."/>
            <person name="Mata R."/>
            <person name="Najjar R."/>
            <person name="Gubbala S."/>
            <person name="Lee S."/>
            <person name="Denson S."/>
            <person name="Patil S."/>
            <person name="Macmil S."/>
            <person name="Qi S."/>
            <person name="Matskevitch T."/>
            <person name="Palculict T."/>
            <person name="Mathew T."/>
            <person name="Vee V."/>
            <person name="Velamala V."/>
            <person name="Korchina V."/>
            <person name="Cai W."/>
            <person name="Liu W."/>
            <person name="Dai W."/>
            <person name="Zou X."/>
            <person name="Zhu Y."/>
            <person name="Zhang Y."/>
            <person name="Wu Y.-Q."/>
            <person name="Xin Y."/>
            <person name="Nazarath L."/>
            <person name="Kovar C."/>
            <person name="Han Y."/>
            <person name="Muzny D."/>
            <person name="Gibbs R."/>
        </authorList>
    </citation>
    <scope>NUCLEOTIDE SEQUENCE [LARGE SCALE GENOMIC DNA]</scope>
    <source>
        <strain evidence="8">Jacobina</strain>
    </source>
</reference>
<evidence type="ECO:0000256" key="2">
    <source>
        <dbReference type="ARBA" id="ARBA00022574"/>
    </source>
</evidence>
<evidence type="ECO:0000256" key="4">
    <source>
        <dbReference type="PROSITE-ProRule" id="PRU00221"/>
    </source>
</evidence>
<evidence type="ECO:0000313" key="7">
    <source>
        <dbReference type="EnsemblMetazoa" id="LLOJ006649-PA"/>
    </source>
</evidence>
<evidence type="ECO:0000313" key="8">
    <source>
        <dbReference type="Proteomes" id="UP000092461"/>
    </source>
</evidence>
<dbReference type="Gene3D" id="2.130.10.10">
    <property type="entry name" value="YVTN repeat-like/Quinoprotein amine dehydrogenase"/>
    <property type="match status" value="2"/>
</dbReference>
<feature type="repeat" description="WD" evidence="4">
    <location>
        <begin position="184"/>
        <end position="226"/>
    </location>
</feature>
<reference evidence="6" key="2">
    <citation type="journal article" date="2020" name="BMC">
        <title>Leishmania infection induces a limited differential gene expression in the sand fly midgut.</title>
        <authorList>
            <person name="Coutinho-Abreu I.V."/>
            <person name="Serafim T.D."/>
            <person name="Meneses C."/>
            <person name="Kamhawi S."/>
            <person name="Oliveira F."/>
            <person name="Valenzuela J.G."/>
        </authorList>
    </citation>
    <scope>NUCLEOTIDE SEQUENCE</scope>
    <source>
        <strain evidence="6">Jacobina</strain>
        <tissue evidence="6">Midgut</tissue>
    </source>
</reference>
<dbReference type="InterPro" id="IPR015943">
    <property type="entry name" value="WD40/YVTN_repeat-like_dom_sf"/>
</dbReference>
<dbReference type="VEuPathDB" id="VectorBase:LLONM1_006979"/>
<dbReference type="SMART" id="SM00320">
    <property type="entry name" value="WD40"/>
    <property type="match status" value="4"/>
</dbReference>
<dbReference type="VEuPathDB" id="VectorBase:LLOJ006649"/>
<evidence type="ECO:0000313" key="6">
    <source>
        <dbReference type="EMBL" id="MBC1180847.1"/>
    </source>
</evidence>
<dbReference type="EMBL" id="AJWK01021980">
    <property type="status" value="NOT_ANNOTATED_CDS"/>
    <property type="molecule type" value="Genomic_DNA"/>
</dbReference>